<accession>A0ABV8QBQ1</accession>
<keyword evidence="1" id="KW-1133">Transmembrane helix</keyword>
<evidence type="ECO:0000256" key="1">
    <source>
        <dbReference type="SAM" id="Phobius"/>
    </source>
</evidence>
<feature type="transmembrane region" description="Helical" evidence="1">
    <location>
        <begin position="215"/>
        <end position="235"/>
    </location>
</feature>
<feature type="transmembrane region" description="Helical" evidence="1">
    <location>
        <begin position="448"/>
        <end position="471"/>
    </location>
</feature>
<feature type="transmembrane region" description="Helical" evidence="1">
    <location>
        <begin position="12"/>
        <end position="32"/>
    </location>
</feature>
<dbReference type="InterPro" id="IPR021994">
    <property type="entry name" value="DUF3592"/>
</dbReference>
<keyword evidence="1" id="KW-0812">Transmembrane</keyword>
<comment type="caution">
    <text evidence="3">The sequence shown here is derived from an EMBL/GenBank/DDBJ whole genome shotgun (WGS) entry which is preliminary data.</text>
</comment>
<dbReference type="Proteomes" id="UP001595798">
    <property type="component" value="Unassembled WGS sequence"/>
</dbReference>
<proteinExistence type="predicted"/>
<sequence length="563" mass="62739">MPRNRTRPKSRLVPVLFGLVFFLPGVGMLLFGPAHRLLEHGMTASWDQVPATLDEIRVDRQRHSEGTTTYAVRASYRYEYGGRQYQGTRVGYDRGSDNIGDFHHRVMRHLEQQRRNNAVQVWVNPGQPSESLLVRELRWRKMLFMTVFGLVFAGAGVFVMWLAMRRGAPSPTGDQPISSSAQYGHWLFGFMAFAFLGISLPVVLMLPDELSKGNWPILAVLLFPLAGLWLGYMAWKNWRNWRYYGPAPLVMDPAPGQLGGDIGGRIAFTRRLDADAGWAVTLQCLRVRISSGKNSSRHETLVWQQDQVPEAHHRAHGTELSFCFTPPADLPESDGDGRHQVVWRVLLIGPTEPVPLERSYDLPVVQGRQRSGVTLSEAHVQHHEQQGRRQALTEAVEQVDMQRMGLGWVIHSRAGRHLGMKLSITVFGLIFASVGAGLWYLAATEGAMLYLMGGLFLLFGVPLTIGGVFMAGRGLTARIEGTRVTMIRHWLGLDLWKRQGELISADQLVLKSGVSQSQGGRTTEYFALAFEDGGKTIRLAEGLVGRPAGEAFRDSLVKLLGLA</sequence>
<dbReference type="Pfam" id="PF12158">
    <property type="entry name" value="DUF3592"/>
    <property type="match status" value="1"/>
</dbReference>
<evidence type="ECO:0000259" key="2">
    <source>
        <dbReference type="Pfam" id="PF12158"/>
    </source>
</evidence>
<feature type="domain" description="DUF3592" evidence="2">
    <location>
        <begin position="51"/>
        <end position="137"/>
    </location>
</feature>
<feature type="transmembrane region" description="Helical" evidence="1">
    <location>
        <begin position="183"/>
        <end position="203"/>
    </location>
</feature>
<keyword evidence="1" id="KW-0472">Membrane</keyword>
<protein>
    <submittedName>
        <fullName evidence="3">DUF3592 domain-containing protein</fullName>
    </submittedName>
</protein>
<gene>
    <name evidence="3" type="ORF">ACFOZ5_01835</name>
</gene>
<evidence type="ECO:0000313" key="3">
    <source>
        <dbReference type="EMBL" id="MFC4257766.1"/>
    </source>
</evidence>
<feature type="transmembrane region" description="Helical" evidence="1">
    <location>
        <begin position="142"/>
        <end position="163"/>
    </location>
</feature>
<feature type="transmembrane region" description="Helical" evidence="1">
    <location>
        <begin position="422"/>
        <end position="442"/>
    </location>
</feature>
<dbReference type="RefSeq" id="WP_379885020.1">
    <property type="nucleotide sequence ID" value="NZ_JBHSDI010000001.1"/>
</dbReference>
<keyword evidence="4" id="KW-1185">Reference proteome</keyword>
<evidence type="ECO:0000313" key="4">
    <source>
        <dbReference type="Proteomes" id="UP001595798"/>
    </source>
</evidence>
<reference evidence="4" key="1">
    <citation type="journal article" date="2019" name="Int. J. Syst. Evol. Microbiol.">
        <title>The Global Catalogue of Microorganisms (GCM) 10K type strain sequencing project: providing services to taxonomists for standard genome sequencing and annotation.</title>
        <authorList>
            <consortium name="The Broad Institute Genomics Platform"/>
            <consortium name="The Broad Institute Genome Sequencing Center for Infectious Disease"/>
            <person name="Wu L."/>
            <person name="Ma J."/>
        </authorList>
    </citation>
    <scope>NUCLEOTIDE SEQUENCE [LARGE SCALE GENOMIC DNA]</scope>
    <source>
        <strain evidence="4">CECT 7297</strain>
    </source>
</reference>
<organism evidence="3 4">
    <name type="scientific">Marinobacter lacisalsi</name>
    <dbReference type="NCBI Taxonomy" id="475979"/>
    <lineage>
        <taxon>Bacteria</taxon>
        <taxon>Pseudomonadati</taxon>
        <taxon>Pseudomonadota</taxon>
        <taxon>Gammaproteobacteria</taxon>
        <taxon>Pseudomonadales</taxon>
        <taxon>Marinobacteraceae</taxon>
        <taxon>Marinobacter</taxon>
    </lineage>
</organism>
<name>A0ABV8QBQ1_9GAMM</name>
<dbReference type="EMBL" id="JBHSDI010000001">
    <property type="protein sequence ID" value="MFC4257766.1"/>
    <property type="molecule type" value="Genomic_DNA"/>
</dbReference>